<name>A0ABY6E256_9ACTN</name>
<proteinExistence type="predicted"/>
<dbReference type="Proteomes" id="UP001061298">
    <property type="component" value="Chromosome"/>
</dbReference>
<evidence type="ECO:0008006" key="5">
    <source>
        <dbReference type="Google" id="ProtNLM"/>
    </source>
</evidence>
<organism evidence="3 4">
    <name type="scientific">Streptomyces cynarae</name>
    <dbReference type="NCBI Taxonomy" id="2981134"/>
    <lineage>
        <taxon>Bacteria</taxon>
        <taxon>Bacillati</taxon>
        <taxon>Actinomycetota</taxon>
        <taxon>Actinomycetes</taxon>
        <taxon>Kitasatosporales</taxon>
        <taxon>Streptomycetaceae</taxon>
        <taxon>Streptomyces</taxon>
    </lineage>
</organism>
<feature type="chain" id="PRO_5046800894" description="Secreted protein" evidence="2">
    <location>
        <begin position="30"/>
        <end position="238"/>
    </location>
</feature>
<feature type="signal peptide" evidence="2">
    <location>
        <begin position="1"/>
        <end position="29"/>
    </location>
</feature>
<evidence type="ECO:0000313" key="4">
    <source>
        <dbReference type="Proteomes" id="UP001061298"/>
    </source>
</evidence>
<sequence length="238" mass="23873">MPALSTRRLASSAVCATLLLGITGPAAVAADHDAPRGRTHASAPLPGPEVLLPRVQRLTGADRAVAPVSELVKAALTADNHRLPAKEAAKLSRAAQDAVTRITRPSPAPTGPIPSRNDVQGDALAALRKAVDDLSAATTSGNGGQVLPAATTVLNKLISVLVASVAGGVTMPPLPSLPSMPSLPPSLMPKPSGSATAKPSPTTTPTSSPTSGSKLAPAGTPTDPPQHTVSAMPYPPKR</sequence>
<evidence type="ECO:0000256" key="2">
    <source>
        <dbReference type="SAM" id="SignalP"/>
    </source>
</evidence>
<dbReference type="EMBL" id="CP106793">
    <property type="protein sequence ID" value="UXY19886.1"/>
    <property type="molecule type" value="Genomic_DNA"/>
</dbReference>
<feature type="region of interest" description="Disordered" evidence="1">
    <location>
        <begin position="93"/>
        <end position="118"/>
    </location>
</feature>
<dbReference type="RefSeq" id="WP_263230004.1">
    <property type="nucleotide sequence ID" value="NZ_CP106793.1"/>
</dbReference>
<evidence type="ECO:0000256" key="1">
    <source>
        <dbReference type="SAM" id="MobiDB-lite"/>
    </source>
</evidence>
<reference evidence="3" key="1">
    <citation type="submission" date="2022-10" db="EMBL/GenBank/DDBJ databases">
        <authorList>
            <person name="Mo P."/>
        </authorList>
    </citation>
    <scope>NUCLEOTIDE SEQUENCE</scope>
    <source>
        <strain evidence="3">HUAS 13-4</strain>
    </source>
</reference>
<feature type="compositionally biased region" description="Low complexity" evidence="1">
    <location>
        <begin position="189"/>
        <end position="213"/>
    </location>
</feature>
<feature type="region of interest" description="Disordered" evidence="1">
    <location>
        <begin position="180"/>
        <end position="238"/>
    </location>
</feature>
<keyword evidence="2" id="KW-0732">Signal</keyword>
<keyword evidence="4" id="KW-1185">Reference proteome</keyword>
<gene>
    <name evidence="3" type="ORF">N8I84_14980</name>
</gene>
<protein>
    <recommendedName>
        <fullName evidence="5">Secreted protein</fullName>
    </recommendedName>
</protein>
<evidence type="ECO:0000313" key="3">
    <source>
        <dbReference type="EMBL" id="UXY19886.1"/>
    </source>
</evidence>
<accession>A0ABY6E256</accession>